<sequence>MAGLFDKAKDALNSDKGESTSDSVLDKAARFADEKTGGKHTDKIEQARDAADDRVGNEGSQQGRTTDPTTSRDRM</sequence>
<proteinExistence type="predicted"/>
<dbReference type="InterPro" id="IPR028037">
    <property type="entry name" value="Antitoxin_Rv0909/MT0933"/>
</dbReference>
<evidence type="ECO:0000313" key="3">
    <source>
        <dbReference type="Proteomes" id="UP001597347"/>
    </source>
</evidence>
<organism evidence="2 3">
    <name type="scientific">Amnibacterium endophyticum</name>
    <dbReference type="NCBI Taxonomy" id="2109337"/>
    <lineage>
        <taxon>Bacteria</taxon>
        <taxon>Bacillati</taxon>
        <taxon>Actinomycetota</taxon>
        <taxon>Actinomycetes</taxon>
        <taxon>Micrococcales</taxon>
        <taxon>Microbacteriaceae</taxon>
        <taxon>Amnibacterium</taxon>
    </lineage>
</organism>
<feature type="compositionally biased region" description="Polar residues" evidence="1">
    <location>
        <begin position="58"/>
        <end position="69"/>
    </location>
</feature>
<dbReference type="RefSeq" id="WP_377935015.1">
    <property type="nucleotide sequence ID" value="NZ_JBHUEA010000017.1"/>
</dbReference>
<feature type="compositionally biased region" description="Basic and acidic residues" evidence="1">
    <location>
        <begin position="1"/>
        <end position="56"/>
    </location>
</feature>
<dbReference type="EMBL" id="JBHUEA010000017">
    <property type="protein sequence ID" value="MFD1722160.1"/>
    <property type="molecule type" value="Genomic_DNA"/>
</dbReference>
<reference evidence="3" key="1">
    <citation type="journal article" date="2019" name="Int. J. Syst. Evol. Microbiol.">
        <title>The Global Catalogue of Microorganisms (GCM) 10K type strain sequencing project: providing services to taxonomists for standard genome sequencing and annotation.</title>
        <authorList>
            <consortium name="The Broad Institute Genomics Platform"/>
            <consortium name="The Broad Institute Genome Sequencing Center for Infectious Disease"/>
            <person name="Wu L."/>
            <person name="Ma J."/>
        </authorList>
    </citation>
    <scope>NUCLEOTIDE SEQUENCE [LARGE SCALE GENOMIC DNA]</scope>
    <source>
        <strain evidence="3">CGMCC 1.12471</strain>
    </source>
</reference>
<protein>
    <submittedName>
        <fullName evidence="2">Antitoxin</fullName>
    </submittedName>
</protein>
<evidence type="ECO:0000256" key="1">
    <source>
        <dbReference type="SAM" id="MobiDB-lite"/>
    </source>
</evidence>
<keyword evidence="3" id="KW-1185">Reference proteome</keyword>
<accession>A0ABW4LF68</accession>
<comment type="caution">
    <text evidence="2">The sequence shown here is derived from an EMBL/GenBank/DDBJ whole genome shotgun (WGS) entry which is preliminary data.</text>
</comment>
<evidence type="ECO:0000313" key="2">
    <source>
        <dbReference type="EMBL" id="MFD1722160.1"/>
    </source>
</evidence>
<dbReference type="Proteomes" id="UP001597347">
    <property type="component" value="Unassembled WGS sequence"/>
</dbReference>
<name>A0ABW4LF68_9MICO</name>
<dbReference type="Pfam" id="PF14013">
    <property type="entry name" value="MT0933_antitox"/>
    <property type="match status" value="1"/>
</dbReference>
<gene>
    <name evidence="2" type="ORF">ACFSBI_11425</name>
</gene>
<feature type="region of interest" description="Disordered" evidence="1">
    <location>
        <begin position="1"/>
        <end position="75"/>
    </location>
</feature>